<dbReference type="InterPro" id="IPR028258">
    <property type="entry name" value="Sec3-PIP2_bind"/>
</dbReference>
<evidence type="ECO:0000313" key="6">
    <source>
        <dbReference type="EMBL" id="PRP86817.1"/>
    </source>
</evidence>
<accession>A0A2P6NS81</accession>
<dbReference type="EMBL" id="MDYQ01000026">
    <property type="protein sequence ID" value="PRP86817.1"/>
    <property type="molecule type" value="Genomic_DNA"/>
</dbReference>
<evidence type="ECO:0000313" key="7">
    <source>
        <dbReference type="Proteomes" id="UP000241769"/>
    </source>
</evidence>
<proteinExistence type="inferred from homology"/>
<dbReference type="Proteomes" id="UP000241769">
    <property type="component" value="Unassembled WGS sequence"/>
</dbReference>
<dbReference type="GO" id="GO:0000145">
    <property type="term" value="C:exocyst"/>
    <property type="evidence" value="ECO:0007669"/>
    <property type="project" value="InterPro"/>
</dbReference>
<dbReference type="PANTHER" id="PTHR16092:SF14">
    <property type="entry name" value="EXOCYST COMPLEX COMPONENT 1 ISOFORM X1"/>
    <property type="match status" value="1"/>
</dbReference>
<gene>
    <name evidence="6" type="ORF">PROFUN_05034</name>
</gene>
<dbReference type="GO" id="GO:0005886">
    <property type="term" value="C:plasma membrane"/>
    <property type="evidence" value="ECO:0007669"/>
    <property type="project" value="TreeGrafter"/>
</dbReference>
<dbReference type="Pfam" id="PF20654">
    <property type="entry name" value="Sec3_C-term"/>
    <property type="match status" value="1"/>
</dbReference>
<dbReference type="GO" id="GO:0006893">
    <property type="term" value="P:Golgi to plasma membrane transport"/>
    <property type="evidence" value="ECO:0007669"/>
    <property type="project" value="TreeGrafter"/>
</dbReference>
<organism evidence="6 7">
    <name type="scientific">Planoprotostelium fungivorum</name>
    <dbReference type="NCBI Taxonomy" id="1890364"/>
    <lineage>
        <taxon>Eukaryota</taxon>
        <taxon>Amoebozoa</taxon>
        <taxon>Evosea</taxon>
        <taxon>Variosea</taxon>
        <taxon>Cavosteliida</taxon>
        <taxon>Cavosteliaceae</taxon>
        <taxon>Planoprotostelium</taxon>
    </lineage>
</organism>
<dbReference type="InParanoid" id="A0A2P6NS81"/>
<evidence type="ECO:0000259" key="5">
    <source>
        <dbReference type="SMART" id="SM01313"/>
    </source>
</evidence>
<keyword evidence="4" id="KW-0175">Coiled coil</keyword>
<keyword evidence="2" id="KW-0813">Transport</keyword>
<dbReference type="STRING" id="1890364.A0A2P6NS81"/>
<dbReference type="SMART" id="SM01313">
    <property type="entry name" value="Sec3-PIP2_bind"/>
    <property type="match status" value="1"/>
</dbReference>
<evidence type="ECO:0000256" key="3">
    <source>
        <dbReference type="ARBA" id="ARBA00022483"/>
    </source>
</evidence>
<dbReference type="Gene3D" id="2.30.29.90">
    <property type="match status" value="1"/>
</dbReference>
<keyword evidence="7" id="KW-1185">Reference proteome</keyword>
<sequence>MGKKEDEYIDPLQVRTEVASQLFHDEDVRAVLSISTAQTKRRGPQKKFKVPKKQFLCVTTQGQRVRIQRIKYAHDTYVIKQTWKLEDLARIEVPENPASATNGENSFGLFFEKPFYCNAPSIALRNEFLTLLWNLCKEKSTRLPQTTVDMDQLGAEPLSKDDISGQFRDLMSNAEETELEDLLKSCVMGVRDIDILSNDLTDRLSTLEEKLQTQNIYSIIDAEMATYEVQQRIEEASVQLDAIDTWLSEYHTSLTSIKSYIEQIESRNNRMEITTQNQRKLQAEIEKMMKKLIISRETTNTLKDPNLGAGVGLNASISACRELMAVYKQHAESTKHMREMKSVQEKMAELHDLQSGFSARLEDYLRDLYNKLVGYLAQKRVEDKSEVTWFCGAHSSAHKTLSPYNPLMIWLFKSDREKFNRLSTLYTTTMGTLYKQEIKEFINQVLKLRIKEYKDRKLSNLTSPVKNEFRPFSVNLGQAASMKPEKMSPELVFAYAMNMCLPTIIEEHKFDKSHFSLQEDETQANDTQTEEFVRKMLNEMLNGLMDGLHHLIQSADKVDPFNDINMLVYTSDFKSKVQNNEYAVDMLNQIDNKIRSLFDKYIEDQVSTVNSTQVGIKRVGILPIISKVIAAVDHMSSRIQGQPEKSTAFQTVDEASGTLVSATFNWLINLDKDQKEKYKLITRFENFHRFYKEIGNMKFRSTDRFYKQAEQLYTSNLDLFVKFLIHRYLQDVTVFFDELDKLLERLPEEDIQFQQSHSKQAFQRVNLKVNPTLINKKMKEIQGMLNKNLNSGEGLQPQVWAVLAEQFVKQYQHYESLVKRCYKMELTMTSKTLNDLMKDRSGG</sequence>
<evidence type="ECO:0000256" key="1">
    <source>
        <dbReference type="ARBA" id="ARBA00006518"/>
    </source>
</evidence>
<reference evidence="6 7" key="1">
    <citation type="journal article" date="2018" name="Genome Biol. Evol.">
        <title>Multiple Roots of Fruiting Body Formation in Amoebozoa.</title>
        <authorList>
            <person name="Hillmann F."/>
            <person name="Forbes G."/>
            <person name="Novohradska S."/>
            <person name="Ferling I."/>
            <person name="Riege K."/>
            <person name="Groth M."/>
            <person name="Westermann M."/>
            <person name="Marz M."/>
            <person name="Spaller T."/>
            <person name="Winckler T."/>
            <person name="Schaap P."/>
            <person name="Glockner G."/>
        </authorList>
    </citation>
    <scope>NUCLEOTIDE SEQUENCE [LARGE SCALE GENOMIC DNA]</scope>
    <source>
        <strain evidence="6 7">Jena</strain>
    </source>
</reference>
<protein>
    <submittedName>
        <fullName evidence="6">Exocyst complex subunit 1</fullName>
    </submittedName>
</protein>
<keyword evidence="3" id="KW-0268">Exocytosis</keyword>
<evidence type="ECO:0000256" key="4">
    <source>
        <dbReference type="ARBA" id="ARBA00023054"/>
    </source>
</evidence>
<dbReference type="PANTHER" id="PTHR16092">
    <property type="entry name" value="SEC3/SYNTAXIN-RELATED"/>
    <property type="match status" value="1"/>
</dbReference>
<comment type="similarity">
    <text evidence="1">Belongs to the SEC3 family.</text>
</comment>
<dbReference type="GO" id="GO:0006887">
    <property type="term" value="P:exocytosis"/>
    <property type="evidence" value="ECO:0007669"/>
    <property type="project" value="UniProtKB-KW"/>
</dbReference>
<comment type="caution">
    <text evidence="6">The sequence shown here is derived from an EMBL/GenBank/DDBJ whole genome shotgun (WGS) entry which is preliminary data.</text>
</comment>
<dbReference type="InterPro" id="IPR048628">
    <property type="entry name" value="Sec3_C"/>
</dbReference>
<name>A0A2P6NS81_9EUKA</name>
<dbReference type="FunCoup" id="A0A2P6NS81">
    <property type="interactions" value="424"/>
</dbReference>
<dbReference type="OrthoDB" id="27109at2759"/>
<evidence type="ECO:0000256" key="2">
    <source>
        <dbReference type="ARBA" id="ARBA00022448"/>
    </source>
</evidence>
<dbReference type="GO" id="GO:0005546">
    <property type="term" value="F:phosphatidylinositol-4,5-bisphosphate binding"/>
    <property type="evidence" value="ECO:0007669"/>
    <property type="project" value="TreeGrafter"/>
</dbReference>
<dbReference type="Pfam" id="PF15277">
    <property type="entry name" value="Sec3-PIP2_bind"/>
    <property type="match status" value="1"/>
</dbReference>
<dbReference type="AlphaFoldDB" id="A0A2P6NS81"/>
<feature type="domain" description="Exocyst complex component Sec3 PIP2-binding N-terminal" evidence="5">
    <location>
        <begin position="49"/>
        <end position="139"/>
    </location>
</feature>
<dbReference type="InterPro" id="IPR019160">
    <property type="entry name" value="Sec3_CC"/>
</dbReference>
<dbReference type="Pfam" id="PF09763">
    <property type="entry name" value="Sec3_CC"/>
    <property type="match status" value="1"/>
</dbReference>